<dbReference type="Proteomes" id="UP000464675">
    <property type="component" value="Chromosome"/>
</dbReference>
<dbReference type="OrthoDB" id="5292475at2"/>
<protein>
    <submittedName>
        <fullName evidence="8">ATP-binding cassette domain-containing protein</fullName>
    </submittedName>
    <submittedName>
        <fullName evidence="7">Iron complex transport system ATP-binding protein</fullName>
    </submittedName>
</protein>
<evidence type="ECO:0000313" key="7">
    <source>
        <dbReference type="EMBL" id="MBB5212688.1"/>
    </source>
</evidence>
<dbReference type="InterPro" id="IPR027417">
    <property type="entry name" value="P-loop_NTPase"/>
</dbReference>
<dbReference type="GO" id="GO:0005524">
    <property type="term" value="F:ATP binding"/>
    <property type="evidence" value="ECO:0007669"/>
    <property type="project" value="UniProtKB-KW"/>
</dbReference>
<keyword evidence="9" id="KW-1185">Reference proteome</keyword>
<dbReference type="Pfam" id="PF00005">
    <property type="entry name" value="ABC_tran"/>
    <property type="match status" value="1"/>
</dbReference>
<keyword evidence="2" id="KW-0547">Nucleotide-binding</keyword>
<dbReference type="PROSITE" id="PS50893">
    <property type="entry name" value="ABC_TRANSPORTER_2"/>
    <property type="match status" value="1"/>
</dbReference>
<keyword evidence="1" id="KW-0813">Transport</keyword>
<reference evidence="7 10" key="2">
    <citation type="submission" date="2020-08" db="EMBL/GenBank/DDBJ databases">
        <title>Genomic Encyclopedia of Type Strains, Phase IV (KMG-IV): sequencing the most valuable type-strain genomes for metagenomic binning, comparative biology and taxonomic classification.</title>
        <authorList>
            <person name="Goeker M."/>
        </authorList>
    </citation>
    <scope>NUCLEOTIDE SEQUENCE [LARGE SCALE GENOMIC DNA]</scope>
    <source>
        <strain evidence="7 10">DSM 11525</strain>
    </source>
</reference>
<keyword evidence="4" id="KW-1278">Translocase</keyword>
<dbReference type="GO" id="GO:0016887">
    <property type="term" value="F:ATP hydrolysis activity"/>
    <property type="evidence" value="ECO:0007669"/>
    <property type="project" value="InterPro"/>
</dbReference>
<organism evidence="7 10">
    <name type="scientific">Microbulbifer hydrolyticus</name>
    <dbReference type="NCBI Taxonomy" id="48074"/>
    <lineage>
        <taxon>Bacteria</taxon>
        <taxon>Pseudomonadati</taxon>
        <taxon>Pseudomonadota</taxon>
        <taxon>Gammaproteobacteria</taxon>
        <taxon>Cellvibrionales</taxon>
        <taxon>Microbulbiferaceae</taxon>
        <taxon>Microbulbifer</taxon>
    </lineage>
</organism>
<dbReference type="PROSITE" id="PS00211">
    <property type="entry name" value="ABC_TRANSPORTER_1"/>
    <property type="match status" value="1"/>
</dbReference>
<feature type="domain" description="ABC transporter" evidence="6">
    <location>
        <begin position="9"/>
        <end position="242"/>
    </location>
</feature>
<evidence type="ECO:0000313" key="9">
    <source>
        <dbReference type="Proteomes" id="UP000464675"/>
    </source>
</evidence>
<dbReference type="EMBL" id="CP047491">
    <property type="protein sequence ID" value="QHQ40284.1"/>
    <property type="molecule type" value="Genomic_DNA"/>
</dbReference>
<evidence type="ECO:0000313" key="8">
    <source>
        <dbReference type="EMBL" id="QHQ40284.1"/>
    </source>
</evidence>
<name>A0A6P1TBY6_9GAMM</name>
<evidence type="ECO:0000256" key="1">
    <source>
        <dbReference type="ARBA" id="ARBA00022448"/>
    </source>
</evidence>
<dbReference type="Proteomes" id="UP000563601">
    <property type="component" value="Unassembled WGS sequence"/>
</dbReference>
<dbReference type="InterPro" id="IPR017871">
    <property type="entry name" value="ABC_transporter-like_CS"/>
</dbReference>
<accession>A0A6P1TBY6</accession>
<dbReference type="AlphaFoldDB" id="A0A6P1TBY6"/>
<dbReference type="SMART" id="SM00382">
    <property type="entry name" value="AAA"/>
    <property type="match status" value="1"/>
</dbReference>
<dbReference type="InterPro" id="IPR003593">
    <property type="entry name" value="AAA+_ATPase"/>
</dbReference>
<evidence type="ECO:0000256" key="5">
    <source>
        <dbReference type="ARBA" id="ARBA00037066"/>
    </source>
</evidence>
<gene>
    <name evidence="8" type="ORF">GTQ55_15735</name>
    <name evidence="7" type="ORF">HNQ53_002913</name>
</gene>
<sequence length="260" mass="28193">MTPVDSLTLCCNSLGLSRHRRPVLHGIDCIFRPGELTAVIGPNGAGKSSLLSCLAGVLPLTSGQLSLNDRVLSEVSAGERARLCAYLPQQESPAWSMPAQDLVALGLLPWGRSLSRTQRRERVARALKQVDAEALARRAVTQLSGGELRRVQLARLLVGEARLLIADEPGAALDIRHQLQLMETFRQQADNGKTVILALHDLGLAARYCDRILLLEGGHLRAQGTAEGVLTNSQIADVYGVSSELRWRNGRPEFVTGDLL</sequence>
<evidence type="ECO:0000259" key="6">
    <source>
        <dbReference type="PROSITE" id="PS50893"/>
    </source>
</evidence>
<dbReference type="PANTHER" id="PTHR42794">
    <property type="entry name" value="HEMIN IMPORT ATP-BINDING PROTEIN HMUV"/>
    <property type="match status" value="1"/>
</dbReference>
<evidence type="ECO:0000256" key="3">
    <source>
        <dbReference type="ARBA" id="ARBA00022840"/>
    </source>
</evidence>
<dbReference type="CDD" id="cd03214">
    <property type="entry name" value="ABC_Iron-Siderophores_B12_Hemin"/>
    <property type="match status" value="1"/>
</dbReference>
<dbReference type="SUPFAM" id="SSF52540">
    <property type="entry name" value="P-loop containing nucleoside triphosphate hydrolases"/>
    <property type="match status" value="1"/>
</dbReference>
<dbReference type="PANTHER" id="PTHR42794:SF1">
    <property type="entry name" value="HEMIN IMPORT ATP-BINDING PROTEIN HMUV"/>
    <property type="match status" value="1"/>
</dbReference>
<dbReference type="RefSeq" id="WP_161859582.1">
    <property type="nucleotide sequence ID" value="NZ_CP047491.1"/>
</dbReference>
<dbReference type="InterPro" id="IPR003439">
    <property type="entry name" value="ABC_transporter-like_ATP-bd"/>
</dbReference>
<evidence type="ECO:0000256" key="2">
    <source>
        <dbReference type="ARBA" id="ARBA00022741"/>
    </source>
</evidence>
<proteinExistence type="predicted"/>
<evidence type="ECO:0000256" key="4">
    <source>
        <dbReference type="ARBA" id="ARBA00022967"/>
    </source>
</evidence>
<comment type="function">
    <text evidence="5">Part of the ABC transporter complex HmuTUV involved in hemin import. Responsible for energy coupling to the transport system.</text>
</comment>
<keyword evidence="3 7" id="KW-0067">ATP-binding</keyword>
<reference evidence="8 9" key="1">
    <citation type="submission" date="2020-01" db="EMBL/GenBank/DDBJ databases">
        <title>The possibility of degradation of plastic by Microbulbifer hydrolyticus IRE-31.</title>
        <authorList>
            <person name="Liu L."/>
        </authorList>
    </citation>
    <scope>NUCLEOTIDE SEQUENCE [LARGE SCALE GENOMIC DNA]</scope>
    <source>
        <strain evidence="8 9">IRE-31</strain>
    </source>
</reference>
<dbReference type="Gene3D" id="3.40.50.300">
    <property type="entry name" value="P-loop containing nucleotide triphosphate hydrolases"/>
    <property type="match status" value="1"/>
</dbReference>
<evidence type="ECO:0000313" key="10">
    <source>
        <dbReference type="Proteomes" id="UP000563601"/>
    </source>
</evidence>
<dbReference type="EMBL" id="JACHHR010000003">
    <property type="protein sequence ID" value="MBB5212688.1"/>
    <property type="molecule type" value="Genomic_DNA"/>
</dbReference>